<dbReference type="Proteomes" id="UP000293701">
    <property type="component" value="Unassembled WGS sequence"/>
</dbReference>
<evidence type="ECO:0000313" key="3">
    <source>
        <dbReference type="EMBL" id="TCD72325.1"/>
    </source>
</evidence>
<dbReference type="AlphaFoldDB" id="A0A4R0RZ10"/>
<evidence type="ECO:0000256" key="1">
    <source>
        <dbReference type="SAM" id="MobiDB-lite"/>
    </source>
</evidence>
<feature type="transmembrane region" description="Helical" evidence="2">
    <location>
        <begin position="64"/>
        <end position="89"/>
    </location>
</feature>
<feature type="compositionally biased region" description="Basic and acidic residues" evidence="1">
    <location>
        <begin position="700"/>
        <end position="719"/>
    </location>
</feature>
<evidence type="ECO:0000313" key="4">
    <source>
        <dbReference type="Proteomes" id="UP000293701"/>
    </source>
</evidence>
<proteinExistence type="predicted"/>
<comment type="caution">
    <text evidence="3">The sequence shown here is derived from an EMBL/GenBank/DDBJ whole genome shotgun (WGS) entry which is preliminary data.</text>
</comment>
<dbReference type="InterPro" id="IPR025101">
    <property type="entry name" value="DUF4012"/>
</dbReference>
<evidence type="ECO:0008006" key="5">
    <source>
        <dbReference type="Google" id="ProtNLM"/>
    </source>
</evidence>
<sequence length="749" mass="80014">MRFTSGHSSHKAVGRRRSRHAGNGKSNRSASTNSAANQQTGPVNLKTPQHVGGNGRSLVSRTPIWARVVVVLLLTLLASVTCVGTLYAASVSRMAADAQRVLTSAESLANSALGCGSDKSLSDISQELVNATNDLNAELNGPQWDFFRDHSRFGSDITAAREMLASVDTLVNGPFTDLLNLSKRLQGFSLKNGSVDVSALMDMPDIVKQAHKDISQQLTKLNKVPTPSVAKVATVLETEKAALKTVDSMLGEYDGLINLLPQLLGEDGKRTYLVMVQNPAELRSAGGMVGTIAAITADKGTITIGDFATTSGWDIPEEPMDDTVLKERQVFGGTFDQYPATTTIDPEFQRVAQMNKYMWLYQKGNEDENVAGVLSLDPVFLQALLGATGEVKLSDGRVLDSTTTVPFFASDLYTDYPDFEQQNNFVSEAAQAIMNHVLGNANASTASPLLKAIRDTSASGHFKLWMADPDEQEALIATGLIDDKASGELSADSQVPEAGIYLSELQQGKQDWYLKTSTTVTKTCGDASASQNALYSGVLDKRITTAVRNTHLGQFTEDQLGDEYTVTFTMKNTLTKAKAESLPDFVNGGSENPVLGGMLYRVVLTAPYGGEITAVQADIDSWGTNTASLYDRQYIMFNQQWIEPGKELTIAYTVRVSSDATHPLNVVTTPVVNADGVETGSNGNVTDECTADTNGADGANDDKNGGADGGRNDAHKDASSDPSAGLDALDKLKSQISCPVDLKSLAGSM</sequence>
<name>A0A4R0RZ10_BIFLL</name>
<feature type="region of interest" description="Disordered" evidence="1">
    <location>
        <begin position="1"/>
        <end position="56"/>
    </location>
</feature>
<feature type="compositionally biased region" description="Low complexity" evidence="1">
    <location>
        <begin position="26"/>
        <end position="37"/>
    </location>
</feature>
<dbReference type="EMBL" id="SHPM01000038">
    <property type="protein sequence ID" value="TCD72325.1"/>
    <property type="molecule type" value="Genomic_DNA"/>
</dbReference>
<reference evidence="3 4" key="1">
    <citation type="journal article" date="2018" name="Sci. Rep.">
        <title>Genomic diversity and distribution of Bifidobacterium longum subsp. longum across the human lifespan.</title>
        <authorList>
            <person name="Odamaki T."/>
            <person name="Bottacini F."/>
            <person name="Kato K."/>
            <person name="Mitsuyama E."/>
            <person name="Yoshida K."/>
            <person name="Horigome A."/>
            <person name="Xiao J.Z."/>
            <person name="van Sinderen D."/>
        </authorList>
    </citation>
    <scope>NUCLEOTIDE SEQUENCE [LARGE SCALE GENOMIC DNA]</scope>
    <source>
        <strain evidence="3 4">MCC10002</strain>
    </source>
</reference>
<feature type="region of interest" description="Disordered" evidence="1">
    <location>
        <begin position="677"/>
        <end position="728"/>
    </location>
</feature>
<accession>A0A4R0RZ10</accession>
<evidence type="ECO:0000256" key="2">
    <source>
        <dbReference type="SAM" id="Phobius"/>
    </source>
</evidence>
<gene>
    <name evidence="3" type="ORF">MCC10002_2147</name>
</gene>
<keyword evidence="2" id="KW-1133">Transmembrane helix</keyword>
<keyword evidence="2" id="KW-0812">Transmembrane</keyword>
<dbReference type="Pfam" id="PF13196">
    <property type="entry name" value="DUF4012"/>
    <property type="match status" value="1"/>
</dbReference>
<protein>
    <recommendedName>
        <fullName evidence="5">DUF4012 domain-containing protein</fullName>
    </recommendedName>
</protein>
<feature type="compositionally biased region" description="Basic residues" evidence="1">
    <location>
        <begin position="8"/>
        <end position="22"/>
    </location>
</feature>
<organism evidence="3 4">
    <name type="scientific">Bifidobacterium longum subsp. longum</name>
    <dbReference type="NCBI Taxonomy" id="1679"/>
    <lineage>
        <taxon>Bacteria</taxon>
        <taxon>Bacillati</taxon>
        <taxon>Actinomycetota</taxon>
        <taxon>Actinomycetes</taxon>
        <taxon>Bifidobacteriales</taxon>
        <taxon>Bifidobacteriaceae</taxon>
        <taxon>Bifidobacterium</taxon>
    </lineage>
</organism>
<keyword evidence="2" id="KW-0472">Membrane</keyword>